<proteinExistence type="predicted"/>
<evidence type="ECO:0000313" key="2">
    <source>
        <dbReference type="Proteomes" id="UP000501568"/>
    </source>
</evidence>
<reference evidence="1 2" key="1">
    <citation type="submission" date="2020-02" db="EMBL/GenBank/DDBJ databases">
        <authorList>
            <person name="Zheng R.K."/>
            <person name="Sun C.M."/>
        </authorList>
    </citation>
    <scope>NUCLEOTIDE SEQUENCE [LARGE SCALE GENOMIC DNA]</scope>
    <source>
        <strain evidence="2">zrk23</strain>
    </source>
</reference>
<dbReference type="Proteomes" id="UP000501568">
    <property type="component" value="Chromosome"/>
</dbReference>
<protein>
    <submittedName>
        <fullName evidence="1">Uncharacterized protein</fullName>
    </submittedName>
</protein>
<gene>
    <name evidence="1" type="ORF">G5C33_00275</name>
</gene>
<dbReference type="EMBL" id="CP049109">
    <property type="protein sequence ID" value="QIG78381.1"/>
    <property type="molecule type" value="Genomic_DNA"/>
</dbReference>
<dbReference type="PROSITE" id="PS51257">
    <property type="entry name" value="PROKAR_LIPOPROTEIN"/>
    <property type="match status" value="1"/>
</dbReference>
<evidence type="ECO:0000313" key="1">
    <source>
        <dbReference type="EMBL" id="QIG78381.1"/>
    </source>
</evidence>
<dbReference type="RefSeq" id="WP_165325380.1">
    <property type="nucleotide sequence ID" value="NZ_CP049109.1"/>
</dbReference>
<dbReference type="KEGG" id="spzr:G5C33_00275"/>
<accession>A0A6G6Y0M0</accession>
<name>A0A6G6Y0M0_9SPHN</name>
<keyword evidence="2" id="KW-1185">Reference proteome</keyword>
<sequence length="276" mass="29875">MRIFAVVLGLVALCGCGIDRDGAVSATIAHYDRGGQKDGLVVYLATKGDAAKLEQGKRALLQRGGVDFLILPDTHREGNKMVSESAAVGRDDFLTVRHERMAARARAFAEMMMRYDMKPSDLDPLPEITVLEQGEETVAGHAGTLYWIGPSDGADIGFVEIVLSRDAALAPVGRMFAKMIAPTDAVPQDEAGREDPMAAAVSRLSAEGTVLRYARAERGRTVAEDLYRLTLVEKSWTDPARFNLPVRSFDLEGLRSNQGTGTLFQGSDGFERGDAI</sequence>
<organism evidence="1 2">
    <name type="scientific">Stakelama tenebrarum</name>
    <dbReference type="NCBI Taxonomy" id="2711215"/>
    <lineage>
        <taxon>Bacteria</taxon>
        <taxon>Pseudomonadati</taxon>
        <taxon>Pseudomonadota</taxon>
        <taxon>Alphaproteobacteria</taxon>
        <taxon>Sphingomonadales</taxon>
        <taxon>Sphingomonadaceae</taxon>
        <taxon>Stakelama</taxon>
    </lineage>
</organism>
<dbReference type="AlphaFoldDB" id="A0A6G6Y0M0"/>